<comment type="caution">
    <text evidence="2">The sequence shown here is derived from an EMBL/GenBank/DDBJ whole genome shotgun (WGS) entry which is preliminary data.</text>
</comment>
<dbReference type="RefSeq" id="WP_344131048.1">
    <property type="nucleotide sequence ID" value="NZ_BAAARA010000008.1"/>
</dbReference>
<feature type="domain" description="N-acetyltransferase" evidence="1">
    <location>
        <begin position="12"/>
        <end position="171"/>
    </location>
</feature>
<keyword evidence="3" id="KW-1185">Reference proteome</keyword>
<dbReference type="Pfam" id="PF13302">
    <property type="entry name" value="Acetyltransf_3"/>
    <property type="match status" value="1"/>
</dbReference>
<evidence type="ECO:0000313" key="3">
    <source>
        <dbReference type="Proteomes" id="UP001501218"/>
    </source>
</evidence>
<dbReference type="SUPFAM" id="SSF55729">
    <property type="entry name" value="Acyl-CoA N-acyltransferases (Nat)"/>
    <property type="match status" value="1"/>
</dbReference>
<organism evidence="2 3">
    <name type="scientific">Saccharopolyspora halophila</name>
    <dbReference type="NCBI Taxonomy" id="405551"/>
    <lineage>
        <taxon>Bacteria</taxon>
        <taxon>Bacillati</taxon>
        <taxon>Actinomycetota</taxon>
        <taxon>Actinomycetes</taxon>
        <taxon>Pseudonocardiales</taxon>
        <taxon>Pseudonocardiaceae</taxon>
        <taxon>Saccharopolyspora</taxon>
    </lineage>
</organism>
<dbReference type="Proteomes" id="UP001501218">
    <property type="component" value="Unassembled WGS sequence"/>
</dbReference>
<evidence type="ECO:0000259" key="1">
    <source>
        <dbReference type="PROSITE" id="PS51186"/>
    </source>
</evidence>
<dbReference type="InterPro" id="IPR051531">
    <property type="entry name" value="N-acetyltransferase"/>
</dbReference>
<dbReference type="InterPro" id="IPR000182">
    <property type="entry name" value="GNAT_dom"/>
</dbReference>
<protein>
    <submittedName>
        <fullName evidence="2">GNAT family N-acetyltransferase</fullName>
    </submittedName>
</protein>
<dbReference type="PANTHER" id="PTHR43792:SF1">
    <property type="entry name" value="N-ACETYLTRANSFERASE DOMAIN-CONTAINING PROTEIN"/>
    <property type="match status" value="1"/>
</dbReference>
<dbReference type="Gene3D" id="3.40.630.30">
    <property type="match status" value="1"/>
</dbReference>
<reference evidence="2 3" key="1">
    <citation type="journal article" date="2019" name="Int. J. Syst. Evol. Microbiol.">
        <title>The Global Catalogue of Microorganisms (GCM) 10K type strain sequencing project: providing services to taxonomists for standard genome sequencing and annotation.</title>
        <authorList>
            <consortium name="The Broad Institute Genomics Platform"/>
            <consortium name="The Broad Institute Genome Sequencing Center for Infectious Disease"/>
            <person name="Wu L."/>
            <person name="Ma J."/>
        </authorList>
    </citation>
    <scope>NUCLEOTIDE SEQUENCE [LARGE SCALE GENOMIC DNA]</scope>
    <source>
        <strain evidence="2 3">JCM 16221</strain>
    </source>
</reference>
<name>A0ABN3GBJ3_9PSEU</name>
<evidence type="ECO:0000313" key="2">
    <source>
        <dbReference type="EMBL" id="GAA2348100.1"/>
    </source>
</evidence>
<accession>A0ABN3GBJ3</accession>
<dbReference type="PANTHER" id="PTHR43792">
    <property type="entry name" value="GNAT FAMILY, PUTATIVE (AFU_ORTHOLOGUE AFUA_3G00765)-RELATED-RELATED"/>
    <property type="match status" value="1"/>
</dbReference>
<dbReference type="InterPro" id="IPR016181">
    <property type="entry name" value="Acyl_CoA_acyltransferase"/>
</dbReference>
<proteinExistence type="predicted"/>
<gene>
    <name evidence="2" type="ORF">GCM10009854_26710</name>
</gene>
<dbReference type="PROSITE" id="PS51186">
    <property type="entry name" value="GNAT"/>
    <property type="match status" value="1"/>
</dbReference>
<dbReference type="EMBL" id="BAAARA010000008">
    <property type="protein sequence ID" value="GAA2348100.1"/>
    <property type="molecule type" value="Genomic_DNA"/>
</dbReference>
<sequence length="174" mass="19512">MPEPAELRTNRLLLRRPRPADTEAFVEVHTRPETHAHSGFAQRTREQALRLLELIQRDWDDTGIGYWTVLTAGSDEILGFGGLRHADDGGESILNLYYRFQPSAWGNGYATEMSAAAVRWARRDLPRTPVLVRTATRNAPAVGVAERLGFRRVAERLHQGVPEVVLRSPHPAVS</sequence>